<organism evidence="1 2">
    <name type="scientific">Microbacterium pumilum</name>
    <dbReference type="NCBI Taxonomy" id="344165"/>
    <lineage>
        <taxon>Bacteria</taxon>
        <taxon>Bacillati</taxon>
        <taxon>Actinomycetota</taxon>
        <taxon>Actinomycetes</taxon>
        <taxon>Micrococcales</taxon>
        <taxon>Microbacteriaceae</taxon>
        <taxon>Microbacterium</taxon>
    </lineage>
</organism>
<dbReference type="Proteomes" id="UP001500326">
    <property type="component" value="Unassembled WGS sequence"/>
</dbReference>
<dbReference type="PANTHER" id="PTHR35802:SF1">
    <property type="entry name" value="PROTEASE SYNTHASE AND SPORULATION PROTEIN PAI 2"/>
    <property type="match status" value="1"/>
</dbReference>
<sequence length="213" mass="23708">MRQNPSFAMTDVGELRRLIDANPWMTLVSATDDGLVASHYAVLLDEDRDDLTIVGHVGRPDDLILGLGERELLVVVQGPHGYISPGWYGDGANVPTWNFVSAHLTGIPELLTPDENLRVLDRLVARFESGMPQPRLLWELPNDRDFVTKLERGTVGFRLTPTKVVAKRKLSQNRPHEVVETIIAELDAGASPYADPRLAAEMQRALDARRVAR</sequence>
<gene>
    <name evidence="1" type="ORF">GCM10009777_27180</name>
</gene>
<evidence type="ECO:0000313" key="1">
    <source>
        <dbReference type="EMBL" id="GAA1990436.1"/>
    </source>
</evidence>
<keyword evidence="2" id="KW-1185">Reference proteome</keyword>
<name>A0ABN2SQ43_9MICO</name>
<accession>A0ABN2SQ43</accession>
<dbReference type="EMBL" id="BAAAOH010000001">
    <property type="protein sequence ID" value="GAA1990436.1"/>
    <property type="molecule type" value="Genomic_DNA"/>
</dbReference>
<reference evidence="1 2" key="1">
    <citation type="journal article" date="2019" name="Int. J. Syst. Evol. Microbiol.">
        <title>The Global Catalogue of Microorganisms (GCM) 10K type strain sequencing project: providing services to taxonomists for standard genome sequencing and annotation.</title>
        <authorList>
            <consortium name="The Broad Institute Genomics Platform"/>
            <consortium name="The Broad Institute Genome Sequencing Center for Infectious Disease"/>
            <person name="Wu L."/>
            <person name="Ma J."/>
        </authorList>
    </citation>
    <scope>NUCLEOTIDE SEQUENCE [LARGE SCALE GENOMIC DNA]</scope>
    <source>
        <strain evidence="1 2">JCM 14902</strain>
    </source>
</reference>
<dbReference type="PANTHER" id="PTHR35802">
    <property type="entry name" value="PROTEASE SYNTHASE AND SPORULATION PROTEIN PAI 2"/>
    <property type="match status" value="1"/>
</dbReference>
<dbReference type="RefSeq" id="WP_344063221.1">
    <property type="nucleotide sequence ID" value="NZ_BAAAOH010000001.1"/>
</dbReference>
<protein>
    <submittedName>
        <fullName evidence="1">FMN-binding negative transcriptional regulator</fullName>
    </submittedName>
</protein>
<dbReference type="PIRSF" id="PIRSF010372">
    <property type="entry name" value="PaiB"/>
    <property type="match status" value="1"/>
</dbReference>
<dbReference type="SUPFAM" id="SSF50475">
    <property type="entry name" value="FMN-binding split barrel"/>
    <property type="match status" value="1"/>
</dbReference>
<dbReference type="Pfam" id="PF04299">
    <property type="entry name" value="FMN_bind_2"/>
    <property type="match status" value="1"/>
</dbReference>
<evidence type="ECO:0000313" key="2">
    <source>
        <dbReference type="Proteomes" id="UP001500326"/>
    </source>
</evidence>
<proteinExistence type="predicted"/>
<comment type="caution">
    <text evidence="1">The sequence shown here is derived from an EMBL/GenBank/DDBJ whole genome shotgun (WGS) entry which is preliminary data.</text>
</comment>
<dbReference type="InterPro" id="IPR007396">
    <property type="entry name" value="TR_PAI2-type"/>
</dbReference>
<dbReference type="Gene3D" id="2.30.110.10">
    <property type="entry name" value="Electron Transport, Fmn-binding Protein, Chain A"/>
    <property type="match status" value="1"/>
</dbReference>
<dbReference type="InterPro" id="IPR012349">
    <property type="entry name" value="Split_barrel_FMN-bd"/>
</dbReference>